<dbReference type="InterPro" id="IPR011711">
    <property type="entry name" value="GntR_C"/>
</dbReference>
<protein>
    <submittedName>
        <fullName evidence="5">GntR family transcriptional regulator</fullName>
    </submittedName>
</protein>
<feature type="domain" description="HTH gntR-type" evidence="4">
    <location>
        <begin position="11"/>
        <end position="78"/>
    </location>
</feature>
<dbReference type="Pfam" id="PF00392">
    <property type="entry name" value="GntR"/>
    <property type="match status" value="1"/>
</dbReference>
<dbReference type="SUPFAM" id="SSF48008">
    <property type="entry name" value="GntR ligand-binding domain-like"/>
    <property type="match status" value="1"/>
</dbReference>
<evidence type="ECO:0000313" key="6">
    <source>
        <dbReference type="Proteomes" id="UP000743899"/>
    </source>
</evidence>
<dbReference type="Pfam" id="PF07729">
    <property type="entry name" value="FCD"/>
    <property type="match status" value="1"/>
</dbReference>
<dbReference type="Gene3D" id="1.20.120.530">
    <property type="entry name" value="GntR ligand-binding domain-like"/>
    <property type="match status" value="1"/>
</dbReference>
<dbReference type="PROSITE" id="PS50949">
    <property type="entry name" value="HTH_GNTR"/>
    <property type="match status" value="1"/>
</dbReference>
<evidence type="ECO:0000256" key="2">
    <source>
        <dbReference type="ARBA" id="ARBA00023125"/>
    </source>
</evidence>
<dbReference type="PANTHER" id="PTHR43537">
    <property type="entry name" value="TRANSCRIPTIONAL REGULATOR, GNTR FAMILY"/>
    <property type="match status" value="1"/>
</dbReference>
<dbReference type="EMBL" id="JAACYS010000040">
    <property type="protein sequence ID" value="NCU17964.1"/>
    <property type="molecule type" value="Genomic_DNA"/>
</dbReference>
<keyword evidence="1" id="KW-0805">Transcription regulation</keyword>
<proteinExistence type="predicted"/>
<dbReference type="RefSeq" id="WP_161920792.1">
    <property type="nucleotide sequence ID" value="NZ_JAACYS010000040.1"/>
</dbReference>
<accession>A0ABX0A630</accession>
<dbReference type="InterPro" id="IPR036388">
    <property type="entry name" value="WH-like_DNA-bd_sf"/>
</dbReference>
<dbReference type="Gene3D" id="1.10.10.10">
    <property type="entry name" value="Winged helix-like DNA-binding domain superfamily/Winged helix DNA-binding domain"/>
    <property type="match status" value="1"/>
</dbReference>
<comment type="caution">
    <text evidence="5">The sequence shown here is derived from an EMBL/GenBank/DDBJ whole genome shotgun (WGS) entry which is preliminary data.</text>
</comment>
<dbReference type="InterPro" id="IPR036390">
    <property type="entry name" value="WH_DNA-bd_sf"/>
</dbReference>
<evidence type="ECO:0000313" key="5">
    <source>
        <dbReference type="EMBL" id="NCU17964.1"/>
    </source>
</evidence>
<keyword evidence="3" id="KW-0804">Transcription</keyword>
<dbReference type="InterPro" id="IPR008920">
    <property type="entry name" value="TF_FadR/GntR_C"/>
</dbReference>
<organism evidence="5 6">
    <name type="scientific">Pallidibacillus pasinlerensis</name>
    <dbReference type="NCBI Taxonomy" id="2703818"/>
    <lineage>
        <taxon>Bacteria</taxon>
        <taxon>Bacillati</taxon>
        <taxon>Bacillota</taxon>
        <taxon>Bacilli</taxon>
        <taxon>Bacillales</taxon>
        <taxon>Bacillaceae</taxon>
        <taxon>Pallidibacillus</taxon>
    </lineage>
</organism>
<dbReference type="CDD" id="cd07377">
    <property type="entry name" value="WHTH_GntR"/>
    <property type="match status" value="1"/>
</dbReference>
<keyword evidence="6" id="KW-1185">Reference proteome</keyword>
<gene>
    <name evidence="5" type="ORF">GW534_09545</name>
</gene>
<name>A0ABX0A630_9BACI</name>
<dbReference type="Proteomes" id="UP000743899">
    <property type="component" value="Unassembled WGS sequence"/>
</dbReference>
<evidence type="ECO:0000256" key="1">
    <source>
        <dbReference type="ARBA" id="ARBA00023015"/>
    </source>
</evidence>
<evidence type="ECO:0000256" key="3">
    <source>
        <dbReference type="ARBA" id="ARBA00023163"/>
    </source>
</evidence>
<keyword evidence="2" id="KW-0238">DNA-binding</keyword>
<dbReference type="PANTHER" id="PTHR43537:SF24">
    <property type="entry name" value="GLUCONATE OPERON TRANSCRIPTIONAL REPRESSOR"/>
    <property type="match status" value="1"/>
</dbReference>
<reference evidence="5 6" key="1">
    <citation type="submission" date="2020-01" db="EMBL/GenBank/DDBJ databases">
        <title>A novel Bacillus sp. from Pasinler.</title>
        <authorList>
            <person name="Adiguzel A."/>
            <person name="Ay H."/>
            <person name="Baltaci M.O."/>
        </authorList>
    </citation>
    <scope>NUCLEOTIDE SEQUENCE [LARGE SCALE GENOMIC DNA]</scope>
    <source>
        <strain evidence="5 6">P1</strain>
    </source>
</reference>
<dbReference type="SMART" id="SM00345">
    <property type="entry name" value="HTH_GNTR"/>
    <property type="match status" value="1"/>
</dbReference>
<evidence type="ECO:0000259" key="4">
    <source>
        <dbReference type="PROSITE" id="PS50949"/>
    </source>
</evidence>
<sequence>MFTIPPRNAGENNKDYSYRVIRDAIMFLELKPGQVISEIDLAQKLEISRTPIREVLGKLREENLVEVIPQVGTYVSKIDIQLIEEAAFMRFVMEKEIVKLACESFPKESLQELKNNLAIQKLMVSQDGRERDFHRLDTQFHRIIFKGVRKENIWFSITRLSTHYNRIRVLSELENSFAQAVEEHREMVDCLEQGNVEHVDNIVRRHIIEPMRLWNRLITPDSPFSEYFNNRGELYKTLSTIGNFYDLS</sequence>
<dbReference type="SUPFAM" id="SSF46785">
    <property type="entry name" value="Winged helix' DNA-binding domain"/>
    <property type="match status" value="1"/>
</dbReference>
<dbReference type="InterPro" id="IPR000524">
    <property type="entry name" value="Tscrpt_reg_HTH_GntR"/>
</dbReference>
<dbReference type="SMART" id="SM00895">
    <property type="entry name" value="FCD"/>
    <property type="match status" value="1"/>
</dbReference>